<comment type="caution">
    <text evidence="1">The sequence shown here is derived from an EMBL/GenBank/DDBJ whole genome shotgun (WGS) entry which is preliminary data.</text>
</comment>
<evidence type="ECO:0008006" key="3">
    <source>
        <dbReference type="Google" id="ProtNLM"/>
    </source>
</evidence>
<dbReference type="EMBL" id="JBHSSG010000013">
    <property type="protein sequence ID" value="MFC6179329.1"/>
    <property type="molecule type" value="Genomic_DNA"/>
</dbReference>
<protein>
    <recommendedName>
        <fullName evidence="3">Bacteriocin</fullName>
    </recommendedName>
</protein>
<evidence type="ECO:0000313" key="2">
    <source>
        <dbReference type="Proteomes" id="UP001596158"/>
    </source>
</evidence>
<dbReference type="RefSeq" id="WP_137600360.1">
    <property type="nucleotide sequence ID" value="NZ_BJDT01000001.1"/>
</dbReference>
<keyword evidence="2" id="KW-1185">Reference proteome</keyword>
<dbReference type="Proteomes" id="UP001596158">
    <property type="component" value="Unassembled WGS sequence"/>
</dbReference>
<accession>A0ABW1RVZ1</accession>
<reference evidence="2" key="1">
    <citation type="journal article" date="2019" name="Int. J. Syst. Evol. Microbiol.">
        <title>The Global Catalogue of Microorganisms (GCM) 10K type strain sequencing project: providing services to taxonomists for standard genome sequencing and annotation.</title>
        <authorList>
            <consortium name="The Broad Institute Genomics Platform"/>
            <consortium name="The Broad Institute Genome Sequencing Center for Infectious Disease"/>
            <person name="Wu L."/>
            <person name="Ma J."/>
        </authorList>
    </citation>
    <scope>NUCLEOTIDE SEQUENCE [LARGE SCALE GENOMIC DNA]</scope>
    <source>
        <strain evidence="2">CCM 8924</strain>
    </source>
</reference>
<gene>
    <name evidence="1" type="ORF">ACFQGR_08075</name>
</gene>
<organism evidence="1 2">
    <name type="scientific">Weissella sagaensis</name>
    <dbReference type="NCBI Taxonomy" id="2559928"/>
    <lineage>
        <taxon>Bacteria</taxon>
        <taxon>Bacillati</taxon>
        <taxon>Bacillota</taxon>
        <taxon>Bacilli</taxon>
        <taxon>Lactobacillales</taxon>
        <taxon>Lactobacillaceae</taxon>
        <taxon>Weissella</taxon>
    </lineage>
</organism>
<proteinExistence type="predicted"/>
<name>A0ABW1RVZ1_9LACO</name>
<evidence type="ECO:0000313" key="1">
    <source>
        <dbReference type="EMBL" id="MFC6179329.1"/>
    </source>
</evidence>
<sequence>MHEAIKMLDSYETMNSQELMVISGGLNKVAYDIGHKLGIVVNVYSTVSGIRRGGNFKRRH</sequence>